<feature type="region of interest" description="Disordered" evidence="1">
    <location>
        <begin position="43"/>
        <end position="77"/>
    </location>
</feature>
<proteinExistence type="predicted"/>
<dbReference type="Proteomes" id="UP001485043">
    <property type="component" value="Unassembled WGS sequence"/>
</dbReference>
<gene>
    <name evidence="2" type="ORF">WJX84_012393</name>
</gene>
<accession>A0AAW1TB23</accession>
<comment type="caution">
    <text evidence="2">The sequence shown here is derived from an EMBL/GenBank/DDBJ whole genome shotgun (WGS) entry which is preliminary data.</text>
</comment>
<evidence type="ECO:0000313" key="2">
    <source>
        <dbReference type="EMBL" id="KAK9866175.1"/>
    </source>
</evidence>
<protein>
    <submittedName>
        <fullName evidence="2">Uncharacterized protein</fullName>
    </submittedName>
</protein>
<dbReference type="AlphaFoldDB" id="A0AAW1TB23"/>
<dbReference type="EMBL" id="JALJOV010000183">
    <property type="protein sequence ID" value="KAK9866175.1"/>
    <property type="molecule type" value="Genomic_DNA"/>
</dbReference>
<reference evidence="2 3" key="1">
    <citation type="journal article" date="2024" name="Nat. Commun.">
        <title>Phylogenomics reveals the evolutionary origins of lichenization in chlorophyte algae.</title>
        <authorList>
            <person name="Puginier C."/>
            <person name="Libourel C."/>
            <person name="Otte J."/>
            <person name="Skaloud P."/>
            <person name="Haon M."/>
            <person name="Grisel S."/>
            <person name="Petersen M."/>
            <person name="Berrin J.G."/>
            <person name="Delaux P.M."/>
            <person name="Dal Grande F."/>
            <person name="Keller J."/>
        </authorList>
    </citation>
    <scope>NUCLEOTIDE SEQUENCE [LARGE SCALE GENOMIC DNA]</scope>
    <source>
        <strain evidence="2 3">SAG 2523</strain>
    </source>
</reference>
<organism evidence="2 3">
    <name type="scientific">Apatococcus fuscideae</name>
    <dbReference type="NCBI Taxonomy" id="2026836"/>
    <lineage>
        <taxon>Eukaryota</taxon>
        <taxon>Viridiplantae</taxon>
        <taxon>Chlorophyta</taxon>
        <taxon>core chlorophytes</taxon>
        <taxon>Trebouxiophyceae</taxon>
        <taxon>Chlorellales</taxon>
        <taxon>Chlorellaceae</taxon>
        <taxon>Apatococcus</taxon>
    </lineage>
</organism>
<evidence type="ECO:0000313" key="3">
    <source>
        <dbReference type="Proteomes" id="UP001485043"/>
    </source>
</evidence>
<feature type="compositionally biased region" description="Basic and acidic residues" evidence="1">
    <location>
        <begin position="66"/>
        <end position="77"/>
    </location>
</feature>
<evidence type="ECO:0000256" key="1">
    <source>
        <dbReference type="SAM" id="MobiDB-lite"/>
    </source>
</evidence>
<keyword evidence="3" id="KW-1185">Reference proteome</keyword>
<name>A0AAW1TB23_9CHLO</name>
<sequence>MPLLTQDVRASHGSPMPISDVYLRAAYMMQQQQMALLQSSLNGSMRGAGEASPELERIGRKTKKRIPLEERPEFRTY</sequence>